<dbReference type="InterPro" id="IPR051312">
    <property type="entry name" value="Diverse_Substr_Oxidored"/>
</dbReference>
<dbReference type="PANTHER" id="PTHR42659">
    <property type="entry name" value="XANTHINE DEHYDROGENASE SUBUNIT C-RELATED"/>
    <property type="match status" value="1"/>
</dbReference>
<name>A0ABS7KAV4_9BACI</name>
<dbReference type="InterPro" id="IPR005107">
    <property type="entry name" value="CO_DH_flav_C"/>
</dbReference>
<keyword evidence="2" id="KW-0274">FAD</keyword>
<evidence type="ECO:0000313" key="6">
    <source>
        <dbReference type="Proteomes" id="UP000769780"/>
    </source>
</evidence>
<dbReference type="EMBL" id="JACWFH010000036">
    <property type="protein sequence ID" value="MBY0099384.1"/>
    <property type="molecule type" value="Genomic_DNA"/>
</dbReference>
<evidence type="ECO:0000313" key="5">
    <source>
        <dbReference type="EMBL" id="MBY0099384.1"/>
    </source>
</evidence>
<proteinExistence type="predicted"/>
<dbReference type="PANTHER" id="PTHR42659:SF2">
    <property type="entry name" value="XANTHINE DEHYDROGENASE SUBUNIT C-RELATED"/>
    <property type="match status" value="1"/>
</dbReference>
<keyword evidence="3" id="KW-0560">Oxidoreductase</keyword>
<dbReference type="RefSeq" id="WP_221875602.1">
    <property type="nucleotide sequence ID" value="NZ_JACWFH010000036.1"/>
</dbReference>
<feature type="domain" description="FAD-binding PCMH-type" evidence="4">
    <location>
        <begin position="1"/>
        <end position="174"/>
    </location>
</feature>
<dbReference type="Pfam" id="PF00941">
    <property type="entry name" value="FAD_binding_5"/>
    <property type="match status" value="1"/>
</dbReference>
<dbReference type="Gene3D" id="3.30.43.10">
    <property type="entry name" value="Uridine Diphospho-n-acetylenolpyruvylglucosamine Reductase, domain 2"/>
    <property type="match status" value="1"/>
</dbReference>
<protein>
    <submittedName>
        <fullName evidence="5">FAD binding domain-containing protein</fullName>
    </submittedName>
</protein>
<dbReference type="InterPro" id="IPR016167">
    <property type="entry name" value="FAD-bd_PCMH_sub1"/>
</dbReference>
<dbReference type="Gene3D" id="3.30.390.50">
    <property type="entry name" value="CO dehydrogenase flavoprotein, C-terminal domain"/>
    <property type="match status" value="1"/>
</dbReference>
<dbReference type="SUPFAM" id="SSF55447">
    <property type="entry name" value="CO dehydrogenase flavoprotein C-terminal domain-like"/>
    <property type="match status" value="1"/>
</dbReference>
<dbReference type="InterPro" id="IPR016169">
    <property type="entry name" value="FAD-bd_PCMH_sub2"/>
</dbReference>
<sequence>MLPFSFEYERPKSFQEAVTRFQQADQSGKEPMYISGATEFLTLGRINQVYTEAAIDVKGIPEGKVIQFDQGYLVLGANLTLTELEEANVFPLLTSTSKQIADHTARGKITLGGNICGQIFYREAVLPLLLADSQMVMVGPEGVKVKPINEIFYERLLLQKGEFLIQVATDTRYLHAPFISIKRRQQWDTGYPLITIAALKIDRKVRVAISGLCPFPFRSNEMEDALNNLEGSPQEKIQNALASIPSPILDDVEGSSEYRLFVLQNLLLDVYEALKFGERE</sequence>
<evidence type="ECO:0000256" key="2">
    <source>
        <dbReference type="ARBA" id="ARBA00022827"/>
    </source>
</evidence>
<dbReference type="InterPro" id="IPR036318">
    <property type="entry name" value="FAD-bd_PCMH-like_sf"/>
</dbReference>
<dbReference type="InterPro" id="IPR016166">
    <property type="entry name" value="FAD-bd_PCMH"/>
</dbReference>
<keyword evidence="1" id="KW-0285">Flavoprotein</keyword>
<gene>
    <name evidence="5" type="ORF">H0185_21690</name>
</gene>
<dbReference type="SMART" id="SM01092">
    <property type="entry name" value="CO_deh_flav_C"/>
    <property type="match status" value="1"/>
</dbReference>
<accession>A0ABS7KAV4</accession>
<dbReference type="Gene3D" id="3.30.465.10">
    <property type="match status" value="1"/>
</dbReference>
<comment type="caution">
    <text evidence="5">The sequence shown here is derived from an EMBL/GenBank/DDBJ whole genome shotgun (WGS) entry which is preliminary data.</text>
</comment>
<dbReference type="PROSITE" id="PS51387">
    <property type="entry name" value="FAD_PCMH"/>
    <property type="match status" value="1"/>
</dbReference>
<keyword evidence="6" id="KW-1185">Reference proteome</keyword>
<dbReference type="InterPro" id="IPR002346">
    <property type="entry name" value="Mopterin_DH_FAD-bd"/>
</dbReference>
<evidence type="ECO:0000256" key="1">
    <source>
        <dbReference type="ARBA" id="ARBA00022630"/>
    </source>
</evidence>
<evidence type="ECO:0000259" key="4">
    <source>
        <dbReference type="PROSITE" id="PS51387"/>
    </source>
</evidence>
<dbReference type="InterPro" id="IPR036683">
    <property type="entry name" value="CO_DH_flav_C_dom_sf"/>
</dbReference>
<dbReference type="Proteomes" id="UP000769780">
    <property type="component" value="Unassembled WGS sequence"/>
</dbReference>
<dbReference type="SUPFAM" id="SSF56176">
    <property type="entry name" value="FAD-binding/transporter-associated domain-like"/>
    <property type="match status" value="1"/>
</dbReference>
<organism evidence="5 6">
    <name type="scientific">Mesobacillus maritimus</name>
    <dbReference type="NCBI Taxonomy" id="1643336"/>
    <lineage>
        <taxon>Bacteria</taxon>
        <taxon>Bacillati</taxon>
        <taxon>Bacillota</taxon>
        <taxon>Bacilli</taxon>
        <taxon>Bacillales</taxon>
        <taxon>Bacillaceae</taxon>
        <taxon>Mesobacillus</taxon>
    </lineage>
</organism>
<evidence type="ECO:0000256" key="3">
    <source>
        <dbReference type="ARBA" id="ARBA00023002"/>
    </source>
</evidence>
<reference evidence="5 6" key="1">
    <citation type="submission" date="2020-07" db="EMBL/GenBank/DDBJ databases">
        <title>Fungal Genomes of the International Space Station.</title>
        <authorList>
            <person name="Seuylemezian A."/>
            <person name="Singh N.K."/>
            <person name="Wood J."/>
            <person name="Venkateswaran K."/>
        </authorList>
    </citation>
    <scope>NUCLEOTIDE SEQUENCE [LARGE SCALE GENOMIC DNA]</scope>
    <source>
        <strain evidence="5 6">PL-B2</strain>
    </source>
</reference>